<sequence>MTEVVTPSALAHPRRTALVVAGMLLLAVAVVGVWVSEPDPCRAGAVAALGTRPSGGFRSVRPVPAREHLLRMAGSVTTVPAESEAGVAYHHQRRWILDTTGTPARSGVCEDTPAVFAVDIRRWEAVDGSGRGIEVENWPDYALTGAHPGFRSTGAEFAAGTTRRIDYPVGNRRSPITVPLASDSAGLAAQLAAVDPMPDGPQAMVRAVDELYASHYVDLPVRRAVFQVLADVAGLSFSSGVADRLGRTGDAVVYTAAGVEYLLVFDPATGRLLASQQRSTGGHEYLPAPPGLVRYYILYVEQGRRPVLG</sequence>
<keyword evidence="3" id="KW-1185">Reference proteome</keyword>
<accession>A0ABU0ZT36</accession>
<evidence type="ECO:0008006" key="4">
    <source>
        <dbReference type="Google" id="ProtNLM"/>
    </source>
</evidence>
<name>A0ABU0ZT36_9ACTN</name>
<keyword evidence="1" id="KW-0472">Membrane</keyword>
<proteinExistence type="predicted"/>
<comment type="caution">
    <text evidence="2">The sequence shown here is derived from an EMBL/GenBank/DDBJ whole genome shotgun (WGS) entry which is preliminary data.</text>
</comment>
<gene>
    <name evidence="2" type="ORF">RB614_37460</name>
</gene>
<dbReference type="RefSeq" id="WP_308717449.1">
    <property type="nucleotide sequence ID" value="NZ_JAVHUY010000053.1"/>
</dbReference>
<reference evidence="2 3" key="1">
    <citation type="submission" date="2023-08" db="EMBL/GenBank/DDBJ databases">
        <title>Phytohabitans sansha sp. nov., isolated from marine sediment.</title>
        <authorList>
            <person name="Zhao Y."/>
            <person name="Yi K."/>
        </authorList>
    </citation>
    <scope>NUCLEOTIDE SEQUENCE [LARGE SCALE GENOMIC DNA]</scope>
    <source>
        <strain evidence="2 3">ZYX-F-186</strain>
    </source>
</reference>
<protein>
    <recommendedName>
        <fullName evidence="4">CU044_5270 family protein</fullName>
    </recommendedName>
</protein>
<dbReference type="Proteomes" id="UP001230908">
    <property type="component" value="Unassembled WGS sequence"/>
</dbReference>
<keyword evidence="1" id="KW-1133">Transmembrane helix</keyword>
<organism evidence="2 3">
    <name type="scientific">Phytohabitans maris</name>
    <dbReference type="NCBI Taxonomy" id="3071409"/>
    <lineage>
        <taxon>Bacteria</taxon>
        <taxon>Bacillati</taxon>
        <taxon>Actinomycetota</taxon>
        <taxon>Actinomycetes</taxon>
        <taxon>Micromonosporales</taxon>
        <taxon>Micromonosporaceae</taxon>
    </lineage>
</organism>
<feature type="transmembrane region" description="Helical" evidence="1">
    <location>
        <begin position="16"/>
        <end position="35"/>
    </location>
</feature>
<evidence type="ECO:0000313" key="2">
    <source>
        <dbReference type="EMBL" id="MDQ7910199.1"/>
    </source>
</evidence>
<evidence type="ECO:0000256" key="1">
    <source>
        <dbReference type="SAM" id="Phobius"/>
    </source>
</evidence>
<keyword evidence="1" id="KW-0812">Transmembrane</keyword>
<dbReference type="EMBL" id="JAVHUY010000053">
    <property type="protein sequence ID" value="MDQ7910199.1"/>
    <property type="molecule type" value="Genomic_DNA"/>
</dbReference>
<evidence type="ECO:0000313" key="3">
    <source>
        <dbReference type="Proteomes" id="UP001230908"/>
    </source>
</evidence>